<dbReference type="Pfam" id="PF08924">
    <property type="entry name" value="Rv2525c_GlyHyd-like"/>
    <property type="match status" value="1"/>
</dbReference>
<dbReference type="InterPro" id="IPR036366">
    <property type="entry name" value="PGBDSf"/>
</dbReference>
<dbReference type="InterPro" id="IPR017853">
    <property type="entry name" value="GH"/>
</dbReference>
<proteinExistence type="predicted"/>
<dbReference type="InterPro" id="IPR036365">
    <property type="entry name" value="PGBD-like_sf"/>
</dbReference>
<feature type="domain" description="Rv2525c-like glycoside hydrolase-like" evidence="2">
    <location>
        <begin position="215"/>
        <end position="400"/>
    </location>
</feature>
<dbReference type="Proteomes" id="UP000194837">
    <property type="component" value="Unassembled WGS sequence"/>
</dbReference>
<evidence type="ECO:0000259" key="2">
    <source>
        <dbReference type="Pfam" id="PF08924"/>
    </source>
</evidence>
<dbReference type="Gene3D" id="3.20.20.80">
    <property type="entry name" value="Glycosidases"/>
    <property type="match status" value="1"/>
</dbReference>
<evidence type="ECO:0000256" key="1">
    <source>
        <dbReference type="SAM" id="SignalP"/>
    </source>
</evidence>
<dbReference type="SUPFAM" id="SSF51445">
    <property type="entry name" value="(Trans)glycosidases"/>
    <property type="match status" value="1"/>
</dbReference>
<reference evidence="3 4" key="1">
    <citation type="submission" date="2016-08" db="EMBL/GenBank/DDBJ databases">
        <title>Genome sequence of Clavibacter michiganensis spp strain CFBP7494.</title>
        <authorList>
            <person name="Thapa S.P."/>
            <person name="Coaker G."/>
            <person name="Jacques M.-A."/>
        </authorList>
    </citation>
    <scope>NUCLEOTIDE SEQUENCE [LARGE SCALE GENOMIC DNA]</scope>
    <source>
        <strain evidence="3">CFBP7494</strain>
    </source>
</reference>
<name>A0A251Y8X4_9MICO</name>
<feature type="chain" id="PRO_5012852228" evidence="1">
    <location>
        <begin position="35"/>
        <end position="414"/>
    </location>
</feature>
<evidence type="ECO:0000313" key="3">
    <source>
        <dbReference type="EMBL" id="OUE20694.1"/>
    </source>
</evidence>
<gene>
    <name evidence="3" type="ORF">BFL34_01512</name>
</gene>
<dbReference type="RefSeq" id="WP_086521274.1">
    <property type="nucleotide sequence ID" value="NZ_MDJW01000008.1"/>
</dbReference>
<dbReference type="SUPFAM" id="SSF47090">
    <property type="entry name" value="PGBD-like"/>
    <property type="match status" value="1"/>
</dbReference>
<sequence>MNQSRSTVLSRRSVLGGALAAVPVALVAAGPAHADEATTPATPIPEVPLASNGRPVVRDIQKQLVARYGARTGFPAVTTDGVWTSDSHKALIHALQLEMGIDEATANGVFGPLTRTTLQKQATLTVGSADTTGYLVHLLQASLVVMSTWDGPVDGTFSAEQGVRISQFQRTVALPETGRGDYRTWAALLASNGDPTRPGNAADGITVITAARAKTLKDAGYTIVGRYLTNSDRPDALEKRIQDGELQAIFAGGLKVFPIFQEGGTDTTYFSYDLGVRAAGRADDAARRLGFLPGTPIYYAVDFDATGDEVETYLEPYFRGIHDELRRRGSAYRVGVYAGRRICCTLAAAHLTELSYVADMSTGWGANLGAKIPENWAFDQILEHTIGEGDQAFDIDTNVVSGRDAGQSRVEPRG</sequence>
<dbReference type="AlphaFoldDB" id="A0A251Y8X4"/>
<dbReference type="CDD" id="cd06418">
    <property type="entry name" value="GH25_BacA-like"/>
    <property type="match status" value="1"/>
</dbReference>
<comment type="caution">
    <text evidence="3">The sequence shown here is derived from an EMBL/GenBank/DDBJ whole genome shotgun (WGS) entry which is preliminary data.</text>
</comment>
<dbReference type="PROSITE" id="PS51318">
    <property type="entry name" value="TAT"/>
    <property type="match status" value="1"/>
</dbReference>
<keyword evidence="1" id="KW-0732">Signal</keyword>
<feature type="signal peptide" evidence="1">
    <location>
        <begin position="1"/>
        <end position="34"/>
    </location>
</feature>
<dbReference type="InterPro" id="IPR006311">
    <property type="entry name" value="TAT_signal"/>
</dbReference>
<dbReference type="InterPro" id="IPR015020">
    <property type="entry name" value="Rv2525c-like_Glyco_Hydro-like"/>
</dbReference>
<dbReference type="EMBL" id="MDJW01000008">
    <property type="protein sequence ID" value="OUE20694.1"/>
    <property type="molecule type" value="Genomic_DNA"/>
</dbReference>
<evidence type="ECO:0000313" key="4">
    <source>
        <dbReference type="Proteomes" id="UP000194837"/>
    </source>
</evidence>
<protein>
    <submittedName>
        <fullName evidence="3">Putative peptidoglycan binding domain protein</fullName>
    </submittedName>
</protein>
<organism evidence="3 4">
    <name type="scientific">Clavibacter michiganensis</name>
    <dbReference type="NCBI Taxonomy" id="28447"/>
    <lineage>
        <taxon>Bacteria</taxon>
        <taxon>Bacillati</taxon>
        <taxon>Actinomycetota</taxon>
        <taxon>Actinomycetes</taxon>
        <taxon>Micrococcales</taxon>
        <taxon>Microbacteriaceae</taxon>
        <taxon>Clavibacter</taxon>
    </lineage>
</organism>
<dbReference type="Gene3D" id="1.10.101.10">
    <property type="entry name" value="PGBD-like superfamily/PGBD"/>
    <property type="match status" value="1"/>
</dbReference>
<accession>A0A251Y8X4</accession>